<evidence type="ECO:0000256" key="7">
    <source>
        <dbReference type="ARBA" id="ARBA00009789"/>
    </source>
</evidence>
<keyword evidence="8 14" id="KW-0808">Transferase</keyword>
<dbReference type="InterPro" id="IPR001228">
    <property type="entry name" value="IspD"/>
</dbReference>
<organism evidence="16 17">
    <name type="scientific">Piscinibacterium candidicorallinum</name>
    <dbReference type="NCBI Taxonomy" id="1793872"/>
    <lineage>
        <taxon>Bacteria</taxon>
        <taxon>Pseudomonadati</taxon>
        <taxon>Pseudomonadota</taxon>
        <taxon>Betaproteobacteria</taxon>
        <taxon>Burkholderiales</taxon>
        <taxon>Piscinibacterium</taxon>
    </lineage>
</organism>
<evidence type="ECO:0000256" key="2">
    <source>
        <dbReference type="ARBA" id="ARBA00001282"/>
    </source>
</evidence>
<dbReference type="Proteomes" id="UP001595556">
    <property type="component" value="Unassembled WGS sequence"/>
</dbReference>
<comment type="similarity">
    <text evidence="14">In the N-terminal section; belongs to the IspD/TarI cytidylyltransferase family. IspD subfamily.</text>
</comment>
<feature type="binding site" evidence="14">
    <location>
        <begin position="256"/>
        <end position="258"/>
    </location>
    <ligand>
        <name>4-CDP-2-C-methyl-D-erythritol 2-phosphate</name>
        <dbReference type="ChEBI" id="CHEBI:57919"/>
    </ligand>
</feature>
<feature type="site" description="Transition state stabilizer" evidence="14">
    <location>
        <position position="23"/>
    </location>
</feature>
<comment type="function">
    <text evidence="14">Bifunctional enzyme that catalyzes the formation of 4-diphosphocytidyl-2-C-methyl-D-erythritol from CTP and 2-C-methyl-D-erythritol 4-phosphate (MEP) (IspD), and catalyzes the conversion of 4-diphosphocytidyl-2-C-methyl-D-erythritol 2-phosphate (CDP-ME2P) to 2-C-methyl-D-erythritol 2,4-cyclodiphosphate (ME-CPP) with a corresponding release of cytidine 5-monophosphate (CMP) (IspF).</text>
</comment>
<evidence type="ECO:0000256" key="3">
    <source>
        <dbReference type="ARBA" id="ARBA00001968"/>
    </source>
</evidence>
<comment type="similarity">
    <text evidence="7">Belongs to the IspD/TarI cytidylyltransferase family. IspD subfamily.</text>
</comment>
<dbReference type="PROSITE" id="PS01295">
    <property type="entry name" value="ISPD"/>
    <property type="match status" value="1"/>
</dbReference>
<evidence type="ECO:0000256" key="1">
    <source>
        <dbReference type="ARBA" id="ARBA00000200"/>
    </source>
</evidence>
<comment type="catalytic activity">
    <reaction evidence="1 14">
        <text>4-CDP-2-C-methyl-D-erythritol 2-phosphate = 2-C-methyl-D-erythritol 2,4-cyclic diphosphate + CMP</text>
        <dbReference type="Rhea" id="RHEA:23864"/>
        <dbReference type="ChEBI" id="CHEBI:57919"/>
        <dbReference type="ChEBI" id="CHEBI:58483"/>
        <dbReference type="ChEBI" id="CHEBI:60377"/>
        <dbReference type="EC" id="4.6.1.12"/>
    </reaction>
</comment>
<evidence type="ECO:0000313" key="17">
    <source>
        <dbReference type="Proteomes" id="UP001595556"/>
    </source>
</evidence>
<feature type="binding site" evidence="14">
    <location>
        <position position="390"/>
    </location>
    <ligand>
        <name>4-CDP-2-C-methyl-D-erythritol 2-phosphate</name>
        <dbReference type="ChEBI" id="CHEBI:57919"/>
    </ligand>
</feature>
<evidence type="ECO:0000256" key="8">
    <source>
        <dbReference type="ARBA" id="ARBA00022679"/>
    </source>
</evidence>
<dbReference type="InterPro" id="IPR003526">
    <property type="entry name" value="MECDP_synthase"/>
</dbReference>
<dbReference type="SUPFAM" id="SSF53448">
    <property type="entry name" value="Nucleotide-diphospho-sugar transferases"/>
    <property type="match status" value="1"/>
</dbReference>
<comment type="similarity">
    <text evidence="6">Belongs to the IspF family.</text>
</comment>
<evidence type="ECO:0000256" key="6">
    <source>
        <dbReference type="ARBA" id="ARBA00008480"/>
    </source>
</evidence>
<comment type="caution">
    <text evidence="14">Lacks conserved residue(s) required for the propagation of feature annotation.</text>
</comment>
<feature type="region of interest" description="2-C-methyl-D-erythritol 4-phosphate cytidylyltransferase" evidence="14">
    <location>
        <begin position="1"/>
        <end position="249"/>
    </location>
</feature>
<feature type="binding site" evidence="14">
    <location>
        <begin position="282"/>
        <end position="283"/>
    </location>
    <ligand>
        <name>4-CDP-2-C-methyl-D-erythritol 2-phosphate</name>
        <dbReference type="ChEBI" id="CHEBI:57919"/>
    </ligand>
</feature>
<dbReference type="CDD" id="cd00554">
    <property type="entry name" value="MECDP_synthase"/>
    <property type="match status" value="1"/>
</dbReference>
<dbReference type="HAMAP" id="MF_00108">
    <property type="entry name" value="IspD"/>
    <property type="match status" value="1"/>
</dbReference>
<dbReference type="NCBIfam" id="TIGR00151">
    <property type="entry name" value="ispF"/>
    <property type="match status" value="1"/>
</dbReference>
<feature type="binding site" evidence="14">
    <location>
        <begin position="304"/>
        <end position="306"/>
    </location>
    <ligand>
        <name>4-CDP-2-C-methyl-D-erythritol 2-phosphate</name>
        <dbReference type="ChEBI" id="CHEBI:57919"/>
    </ligand>
</feature>
<feature type="site" description="Transition state stabilizer" evidence="14">
    <location>
        <position position="282"/>
    </location>
</feature>
<evidence type="ECO:0000256" key="4">
    <source>
        <dbReference type="ARBA" id="ARBA00004709"/>
    </source>
</evidence>
<evidence type="ECO:0000256" key="11">
    <source>
        <dbReference type="ARBA" id="ARBA00023229"/>
    </source>
</evidence>
<reference evidence="17" key="1">
    <citation type="journal article" date="2019" name="Int. J. Syst. Evol. Microbiol.">
        <title>The Global Catalogue of Microorganisms (GCM) 10K type strain sequencing project: providing services to taxonomists for standard genome sequencing and annotation.</title>
        <authorList>
            <consortium name="The Broad Institute Genomics Platform"/>
            <consortium name="The Broad Institute Genome Sequencing Center for Infectious Disease"/>
            <person name="Wu L."/>
            <person name="Ma J."/>
        </authorList>
    </citation>
    <scope>NUCLEOTIDE SEQUENCE [LARGE SCALE GENOMIC DNA]</scope>
    <source>
        <strain evidence="17">KCTC 52168</strain>
    </source>
</reference>
<evidence type="ECO:0000256" key="14">
    <source>
        <dbReference type="HAMAP-Rule" id="MF_01520"/>
    </source>
</evidence>
<accession>A0ABV7GZW5</accession>
<dbReference type="InterPro" id="IPR034683">
    <property type="entry name" value="IspD/TarI"/>
</dbReference>
<dbReference type="CDD" id="cd02516">
    <property type="entry name" value="CDP-ME_synthetase"/>
    <property type="match status" value="1"/>
</dbReference>
<protein>
    <recommendedName>
        <fullName evidence="14">Bifunctional enzyme IspD/IspF</fullName>
    </recommendedName>
    <domain>
        <recommendedName>
            <fullName evidence="14">2-C-methyl-D-erythritol 4-phosphate cytidylyltransferase</fullName>
            <ecNumber evidence="14">2.7.7.60</ecNumber>
        </recommendedName>
        <alternativeName>
            <fullName evidence="14">4-diphosphocytidyl-2C-methyl-D-erythritol synthase</fullName>
        </alternativeName>
        <alternativeName>
            <fullName evidence="14">MEP cytidylyltransferase</fullName>
            <shortName evidence="14">MCT</shortName>
        </alternativeName>
    </domain>
    <domain>
        <recommendedName>
            <fullName evidence="14">2-C-methyl-D-erythritol 2,4-cyclodiphosphate synthase</fullName>
            <shortName evidence="14">MECDP-synthase</shortName>
            <shortName evidence="14">MECPP-synthase</shortName>
            <shortName evidence="14">MECPS</shortName>
            <ecNumber evidence="14">4.6.1.12</ecNumber>
        </recommendedName>
    </domain>
</protein>
<comment type="cofactor">
    <cofactor evidence="3 14">
        <name>a divalent metal cation</name>
        <dbReference type="ChEBI" id="CHEBI:60240"/>
    </cofactor>
</comment>
<dbReference type="HAMAP" id="MF_01520">
    <property type="entry name" value="IspDF"/>
    <property type="match status" value="1"/>
</dbReference>
<dbReference type="Pfam" id="PF02542">
    <property type="entry name" value="YgbB"/>
    <property type="match status" value="1"/>
</dbReference>
<dbReference type="EC" id="2.7.7.60" evidence="14"/>
<gene>
    <name evidence="16" type="primary">ispF</name>
    <name evidence="14" type="synonym">ispDF</name>
    <name evidence="16" type="ORF">ACFOEN_04330</name>
</gene>
<comment type="catalytic activity">
    <reaction evidence="2 14">
        <text>2-C-methyl-D-erythritol 4-phosphate + CTP + H(+) = 4-CDP-2-C-methyl-D-erythritol + diphosphate</text>
        <dbReference type="Rhea" id="RHEA:13429"/>
        <dbReference type="ChEBI" id="CHEBI:15378"/>
        <dbReference type="ChEBI" id="CHEBI:33019"/>
        <dbReference type="ChEBI" id="CHEBI:37563"/>
        <dbReference type="ChEBI" id="CHEBI:57823"/>
        <dbReference type="ChEBI" id="CHEBI:58262"/>
        <dbReference type="EC" id="2.7.7.60"/>
    </reaction>
</comment>
<dbReference type="EC" id="4.6.1.12" evidence="14"/>
<feature type="site" description="Transition state stabilizer" evidence="14">
    <location>
        <position position="16"/>
    </location>
</feature>
<feature type="binding site" evidence="14">
    <location>
        <position position="256"/>
    </location>
    <ligand>
        <name>a divalent metal cation</name>
        <dbReference type="ChEBI" id="CHEBI:60240"/>
    </ligand>
</feature>
<dbReference type="PANTHER" id="PTHR43181">
    <property type="entry name" value="2-C-METHYL-D-ERYTHRITOL 2,4-CYCLODIPHOSPHATE SYNTHASE, CHLOROPLASTIC"/>
    <property type="match status" value="1"/>
</dbReference>
<dbReference type="HAMAP" id="MF_00107">
    <property type="entry name" value="IspF"/>
    <property type="match status" value="1"/>
</dbReference>
<feature type="site" description="Positions MEP for the nucleophilic attack" evidence="14">
    <location>
        <position position="167"/>
    </location>
</feature>
<dbReference type="InterPro" id="IPR036571">
    <property type="entry name" value="MECDP_synthase_sf"/>
</dbReference>
<keyword evidence="17" id="KW-1185">Reference proteome</keyword>
<feature type="binding site" evidence="14">
    <location>
        <position position="258"/>
    </location>
    <ligand>
        <name>a divalent metal cation</name>
        <dbReference type="ChEBI" id="CHEBI:60240"/>
    </ligand>
</feature>
<proteinExistence type="inferred from homology"/>
<dbReference type="InterPro" id="IPR020555">
    <property type="entry name" value="MECDP_synthase_CS"/>
</dbReference>
<evidence type="ECO:0000256" key="12">
    <source>
        <dbReference type="ARBA" id="ARBA00023239"/>
    </source>
</evidence>
<evidence type="ECO:0000256" key="10">
    <source>
        <dbReference type="ARBA" id="ARBA00022723"/>
    </source>
</evidence>
<name>A0ABV7GZW5_9BURK</name>
<dbReference type="InterPro" id="IPR026596">
    <property type="entry name" value="IspD/F"/>
</dbReference>
<dbReference type="EMBL" id="JBHRTI010000003">
    <property type="protein sequence ID" value="MFC3146867.1"/>
    <property type="molecule type" value="Genomic_DNA"/>
</dbReference>
<dbReference type="InterPro" id="IPR029044">
    <property type="entry name" value="Nucleotide-diphossugar_trans"/>
</dbReference>
<dbReference type="Gene3D" id="3.90.550.10">
    <property type="entry name" value="Spore Coat Polysaccharide Biosynthesis Protein SpsA, Chain A"/>
    <property type="match status" value="1"/>
</dbReference>
<feature type="region of interest" description="2-C-methyl-D-erythritol 2,4-cyclodiphosphate synthase" evidence="14">
    <location>
        <begin position="250"/>
        <end position="405"/>
    </location>
</feature>
<feature type="binding site" evidence="14">
    <location>
        <position position="290"/>
    </location>
    <ligand>
        <name>a divalent metal cation</name>
        <dbReference type="ChEBI" id="CHEBI:60240"/>
    </ligand>
</feature>
<evidence type="ECO:0000256" key="13">
    <source>
        <dbReference type="ARBA" id="ARBA00023268"/>
    </source>
</evidence>
<dbReference type="PANTHER" id="PTHR43181:SF1">
    <property type="entry name" value="2-C-METHYL-D-ERYTHRITOL 2,4-CYCLODIPHOSPHATE SYNTHASE, CHLOROPLASTIC"/>
    <property type="match status" value="1"/>
</dbReference>
<keyword evidence="13 14" id="KW-0511">Multifunctional enzyme</keyword>
<comment type="pathway">
    <text evidence="5 14">Isoprenoid biosynthesis; isopentenyl diphosphate biosynthesis via DXP pathway; isopentenyl diphosphate from 1-deoxy-D-xylulose 5-phosphate: step 2/6.</text>
</comment>
<feature type="binding site" evidence="14">
    <location>
        <begin position="309"/>
        <end position="313"/>
    </location>
    <ligand>
        <name>4-CDP-2-C-methyl-D-erythritol 2-phosphate</name>
        <dbReference type="ChEBI" id="CHEBI:57919"/>
    </ligand>
</feature>
<feature type="site" description="Positions MEP for the nucleophilic attack" evidence="14">
    <location>
        <position position="223"/>
    </location>
</feature>
<sequence length="405" mass="42512">MSALFGLIPAGGTGSRFGGELPKQYAALVGETVMARTARALLADPRIMSVLVATAPGDAHVADALAPLRGEHGRRLTWVPAGGATRARTVRQGLDALLMAGALADDWVLVHDAARPGLSPDALMNMIDRLQTHPVGGLMALPLADTLKRSRFATDMASEEVEATIPREAMWAAQTPQMFRIGLLAAALDAAFDAGIEPTDEAQAMEAAGHVPVLVPGTRGNFKITVQDDLRAMEQLMSNSSLPRALPSFRIGEGWDVHALVAGRKLIIGGVEIPHSTGLLGHSDADVLLHAITDALLGGAGLGDIGRHFPDTDPQFKGADSKVLLAEAYRRVQAAGWQLVNLDATIIAQQPKLAPHIPGMVAVIAQTLGVDASQINVKAKTSEKLGYLGREEGISAQATALLVAR</sequence>
<dbReference type="Pfam" id="PF01128">
    <property type="entry name" value="IspD"/>
    <property type="match status" value="1"/>
</dbReference>
<keyword evidence="12 14" id="KW-0456">Lyase</keyword>
<comment type="caution">
    <text evidence="16">The sequence shown here is derived from an EMBL/GenBank/DDBJ whole genome shotgun (WGS) entry which is preliminary data.</text>
</comment>
<dbReference type="Gene3D" id="3.30.1330.50">
    <property type="entry name" value="2-C-methyl-D-erythritol 2,4-cyclodiphosphate synthase"/>
    <property type="match status" value="1"/>
</dbReference>
<evidence type="ECO:0000259" key="15">
    <source>
        <dbReference type="Pfam" id="PF02542"/>
    </source>
</evidence>
<feature type="site" description="Transition state stabilizer" evidence="14">
    <location>
        <position position="381"/>
    </location>
</feature>
<comment type="pathway">
    <text evidence="4 14">Isoprenoid biosynthesis; isopentenyl diphosphate biosynthesis via DXP pathway; isopentenyl diphosphate from 1-deoxy-D-xylulose 5-phosphate: step 4/6.</text>
</comment>
<dbReference type="PROSITE" id="PS01350">
    <property type="entry name" value="ISPF"/>
    <property type="match status" value="1"/>
</dbReference>
<keyword evidence="11 14" id="KW-0414">Isoprene biosynthesis</keyword>
<evidence type="ECO:0000256" key="9">
    <source>
        <dbReference type="ARBA" id="ARBA00022695"/>
    </source>
</evidence>
<dbReference type="SUPFAM" id="SSF69765">
    <property type="entry name" value="IpsF-like"/>
    <property type="match status" value="1"/>
</dbReference>
<comment type="similarity">
    <text evidence="14">In the C-terminal section; belongs to the IspF family.</text>
</comment>
<dbReference type="RefSeq" id="WP_377301421.1">
    <property type="nucleotide sequence ID" value="NZ_CP180191.1"/>
</dbReference>
<keyword evidence="9 14" id="KW-0548">Nucleotidyltransferase</keyword>
<feature type="binding site" evidence="14">
    <location>
        <position position="387"/>
    </location>
    <ligand>
        <name>4-CDP-2-C-methyl-D-erythritol 2-phosphate</name>
        <dbReference type="ChEBI" id="CHEBI:57919"/>
    </ligand>
</feature>
<dbReference type="NCBIfam" id="TIGR00453">
    <property type="entry name" value="ispD"/>
    <property type="match status" value="1"/>
</dbReference>
<evidence type="ECO:0000313" key="16">
    <source>
        <dbReference type="EMBL" id="MFC3146867.1"/>
    </source>
</evidence>
<dbReference type="GO" id="GO:0008685">
    <property type="term" value="F:2-C-methyl-D-erythritol 2,4-cyclodiphosphate synthase activity"/>
    <property type="evidence" value="ECO:0007669"/>
    <property type="project" value="UniProtKB-EC"/>
</dbReference>
<dbReference type="InterPro" id="IPR018294">
    <property type="entry name" value="ISPD_synthase_CS"/>
</dbReference>
<feature type="domain" description="2-C-methyl-D-erythritol 2,4-cyclodiphosphate synthase" evidence="15">
    <location>
        <begin position="249"/>
        <end position="402"/>
    </location>
</feature>
<keyword evidence="10 14" id="KW-0479">Metal-binding</keyword>
<evidence type="ECO:0000256" key="5">
    <source>
        <dbReference type="ARBA" id="ARBA00004787"/>
    </source>
</evidence>